<dbReference type="InterPro" id="IPR024072">
    <property type="entry name" value="DHFR-like_dom_sf"/>
</dbReference>
<feature type="domain" description="Bacterial bifunctional deaminase-reductase C-terminal" evidence="1">
    <location>
        <begin position="2"/>
        <end position="183"/>
    </location>
</feature>
<dbReference type="PANTHER" id="PTHR38011:SF2">
    <property type="entry name" value="BIFUNCTIONAL DEAMINASE-REDUCTASE DOMAIN PROTEIN"/>
    <property type="match status" value="1"/>
</dbReference>
<dbReference type="Pfam" id="PF01872">
    <property type="entry name" value="RibD_C"/>
    <property type="match status" value="1"/>
</dbReference>
<dbReference type="KEGG" id="chih:GWR21_30400"/>
<dbReference type="GO" id="GO:0008703">
    <property type="term" value="F:5-amino-6-(5-phosphoribosylamino)uracil reductase activity"/>
    <property type="evidence" value="ECO:0007669"/>
    <property type="project" value="InterPro"/>
</dbReference>
<gene>
    <name evidence="2" type="ORF">GWR21_30400</name>
</gene>
<dbReference type="RefSeq" id="WP_162335453.1">
    <property type="nucleotide sequence ID" value="NZ_CP048113.1"/>
</dbReference>
<dbReference type="InterPro" id="IPR002734">
    <property type="entry name" value="RibDG_C"/>
</dbReference>
<dbReference type="Gene3D" id="3.40.430.10">
    <property type="entry name" value="Dihydrofolate Reductase, subunit A"/>
    <property type="match status" value="1"/>
</dbReference>
<sequence length="205" mass="22647">MRKIIVCMFLTMDGVLQAPGGPEEDPSGQFEWGGWMFPYGDDLTDKKLEKIMSGPFDLLLGRRTYDIFAGYWPGREDAIGQLFNRISKYVVSSQQLDLAWAHANLITGDVVAGLQQLKAQDGPDLLVHGSSVLVQTLLAHQLIDELHTWICPITLGKGKQLFREGTQPQQWKLTDTVVGSKGTIIATYVPDGEVQIGSLMAEEAK</sequence>
<reference evidence="2 3" key="1">
    <citation type="submission" date="2020-01" db="EMBL/GenBank/DDBJ databases">
        <title>Complete genome sequence of Chitinophaga sp. H33E-04 isolated from quinoa roots.</title>
        <authorList>
            <person name="Weon H.-Y."/>
            <person name="Lee S.A."/>
        </authorList>
    </citation>
    <scope>NUCLEOTIDE SEQUENCE [LARGE SCALE GENOMIC DNA]</scope>
    <source>
        <strain evidence="2 3">H33E-04</strain>
    </source>
</reference>
<dbReference type="GO" id="GO:0009231">
    <property type="term" value="P:riboflavin biosynthetic process"/>
    <property type="evidence" value="ECO:0007669"/>
    <property type="project" value="InterPro"/>
</dbReference>
<proteinExistence type="predicted"/>
<accession>A0A6B9ZP30</accession>
<evidence type="ECO:0000259" key="1">
    <source>
        <dbReference type="Pfam" id="PF01872"/>
    </source>
</evidence>
<keyword evidence="3" id="KW-1185">Reference proteome</keyword>
<organism evidence="2 3">
    <name type="scientific">Chitinophaga agri</name>
    <dbReference type="NCBI Taxonomy" id="2703787"/>
    <lineage>
        <taxon>Bacteria</taxon>
        <taxon>Pseudomonadati</taxon>
        <taxon>Bacteroidota</taxon>
        <taxon>Chitinophagia</taxon>
        <taxon>Chitinophagales</taxon>
        <taxon>Chitinophagaceae</taxon>
        <taxon>Chitinophaga</taxon>
    </lineage>
</organism>
<evidence type="ECO:0000313" key="3">
    <source>
        <dbReference type="Proteomes" id="UP000476411"/>
    </source>
</evidence>
<protein>
    <submittedName>
        <fullName evidence="2">Dihydrofolate reductase</fullName>
    </submittedName>
</protein>
<dbReference type="EMBL" id="CP048113">
    <property type="protein sequence ID" value="QHS63737.1"/>
    <property type="molecule type" value="Genomic_DNA"/>
</dbReference>
<dbReference type="Proteomes" id="UP000476411">
    <property type="component" value="Chromosome"/>
</dbReference>
<dbReference type="PANTHER" id="PTHR38011">
    <property type="entry name" value="DIHYDROFOLATE REDUCTASE FAMILY PROTEIN (AFU_ORTHOLOGUE AFUA_8G06820)"/>
    <property type="match status" value="1"/>
</dbReference>
<evidence type="ECO:0000313" key="2">
    <source>
        <dbReference type="EMBL" id="QHS63737.1"/>
    </source>
</evidence>
<dbReference type="InterPro" id="IPR050765">
    <property type="entry name" value="Riboflavin_Biosynth_HTPR"/>
</dbReference>
<dbReference type="SUPFAM" id="SSF53597">
    <property type="entry name" value="Dihydrofolate reductase-like"/>
    <property type="match status" value="1"/>
</dbReference>
<dbReference type="AlphaFoldDB" id="A0A6B9ZP30"/>
<name>A0A6B9ZP30_9BACT</name>